<dbReference type="PROSITE" id="PS50144">
    <property type="entry name" value="MATH"/>
    <property type="match status" value="1"/>
</dbReference>
<sequence length="281" mass="32000">MFLVQHRCSKLSARLLEDRKLSLHPGKKADVGCHVSLSLAIEEPSNKTPTWEVNVNVKFFMLDQIRGQYLIIPDAFGQERRFDWTKLAWCFPNLIAHDVLNDPSKGYLVNDFCVFGVEVFVQGNTRRGETLSWVKQSKTLLRNCNGGGQFCWNIDNFSTIDSEYLCSPVFTAGGQQWKLRLYPKGEGRSDGKHLSIFLDLENIPPGKKVFAHYRLRLKDQIGTKHLDDTDEVWFDAFSYGWGFGEFILVSEVQKEANGFLVNDSIIIEAQLNLVSAEENVS</sequence>
<dbReference type="Proteomes" id="UP001141552">
    <property type="component" value="Unassembled WGS sequence"/>
</dbReference>
<dbReference type="EMBL" id="JAKUCV010006612">
    <property type="protein sequence ID" value="KAJ4826616.1"/>
    <property type="molecule type" value="Genomic_DNA"/>
</dbReference>
<dbReference type="InterPro" id="IPR008974">
    <property type="entry name" value="TRAF-like"/>
</dbReference>
<dbReference type="SUPFAM" id="SSF49599">
    <property type="entry name" value="TRAF domain-like"/>
    <property type="match status" value="2"/>
</dbReference>
<comment type="caution">
    <text evidence="2">The sequence shown here is derived from an EMBL/GenBank/DDBJ whole genome shotgun (WGS) entry which is preliminary data.</text>
</comment>
<dbReference type="CDD" id="cd00121">
    <property type="entry name" value="MATH"/>
    <property type="match status" value="2"/>
</dbReference>
<dbReference type="Pfam" id="PF22486">
    <property type="entry name" value="MATH_2"/>
    <property type="match status" value="2"/>
</dbReference>
<organism evidence="2 3">
    <name type="scientific">Turnera subulata</name>
    <dbReference type="NCBI Taxonomy" id="218843"/>
    <lineage>
        <taxon>Eukaryota</taxon>
        <taxon>Viridiplantae</taxon>
        <taxon>Streptophyta</taxon>
        <taxon>Embryophyta</taxon>
        <taxon>Tracheophyta</taxon>
        <taxon>Spermatophyta</taxon>
        <taxon>Magnoliopsida</taxon>
        <taxon>eudicotyledons</taxon>
        <taxon>Gunneridae</taxon>
        <taxon>Pentapetalae</taxon>
        <taxon>rosids</taxon>
        <taxon>fabids</taxon>
        <taxon>Malpighiales</taxon>
        <taxon>Passifloraceae</taxon>
        <taxon>Turnera</taxon>
    </lineage>
</organism>
<gene>
    <name evidence="2" type="ORF">Tsubulata_002211</name>
</gene>
<feature type="domain" description="MATH" evidence="1">
    <location>
        <begin position="147"/>
        <end position="271"/>
    </location>
</feature>
<evidence type="ECO:0000313" key="2">
    <source>
        <dbReference type="EMBL" id="KAJ4826616.1"/>
    </source>
</evidence>
<protein>
    <recommendedName>
        <fullName evidence="1">MATH domain-containing protein</fullName>
    </recommendedName>
</protein>
<evidence type="ECO:0000313" key="3">
    <source>
        <dbReference type="Proteomes" id="UP001141552"/>
    </source>
</evidence>
<dbReference type="InterPro" id="IPR002083">
    <property type="entry name" value="MATH/TRAF_dom"/>
</dbReference>
<dbReference type="SMART" id="SM00061">
    <property type="entry name" value="MATH"/>
    <property type="match status" value="1"/>
</dbReference>
<dbReference type="PANTHER" id="PTHR46162:SF48">
    <property type="entry name" value="MATH DOMAIN-CONTAINING PROTEIN"/>
    <property type="match status" value="1"/>
</dbReference>
<dbReference type="AlphaFoldDB" id="A0A9Q0F887"/>
<name>A0A9Q0F887_9ROSI</name>
<evidence type="ECO:0000259" key="1">
    <source>
        <dbReference type="PROSITE" id="PS50144"/>
    </source>
</evidence>
<keyword evidence="3" id="KW-1185">Reference proteome</keyword>
<dbReference type="PANTHER" id="PTHR46162">
    <property type="entry name" value="TRAF-LIKE FAMILY PROTEIN"/>
    <property type="match status" value="1"/>
</dbReference>
<dbReference type="Gene3D" id="2.60.210.10">
    <property type="entry name" value="Apoptosis, Tumor Necrosis Factor Receptor Associated Protein 2, Chain A"/>
    <property type="match status" value="2"/>
</dbReference>
<reference evidence="2" key="2">
    <citation type="journal article" date="2023" name="Plants (Basel)">
        <title>Annotation of the Turnera subulata (Passifloraceae) Draft Genome Reveals the S-Locus Evolved after the Divergence of Turneroideae from Passifloroideae in a Stepwise Manner.</title>
        <authorList>
            <person name="Henning P.M."/>
            <person name="Roalson E.H."/>
            <person name="Mir W."/>
            <person name="McCubbin A.G."/>
            <person name="Shore J.S."/>
        </authorList>
    </citation>
    <scope>NUCLEOTIDE SEQUENCE</scope>
    <source>
        <strain evidence="2">F60SS</strain>
    </source>
</reference>
<accession>A0A9Q0F887</accession>
<reference evidence="2" key="1">
    <citation type="submission" date="2022-02" db="EMBL/GenBank/DDBJ databases">
        <authorList>
            <person name="Henning P.M."/>
            <person name="McCubbin A.G."/>
            <person name="Shore J.S."/>
        </authorList>
    </citation>
    <scope>NUCLEOTIDE SEQUENCE</scope>
    <source>
        <strain evidence="2">F60SS</strain>
        <tissue evidence="2">Leaves</tissue>
    </source>
</reference>
<dbReference type="OrthoDB" id="1080330at2759"/>
<proteinExistence type="predicted"/>